<feature type="chain" id="PRO_5021756183" evidence="9">
    <location>
        <begin position="21"/>
        <end position="624"/>
    </location>
</feature>
<evidence type="ECO:0000256" key="1">
    <source>
        <dbReference type="ARBA" id="ARBA00022574"/>
    </source>
</evidence>
<evidence type="ECO:0000313" key="11">
    <source>
        <dbReference type="EMBL" id="QDT57436.1"/>
    </source>
</evidence>
<evidence type="ECO:0000256" key="5">
    <source>
        <dbReference type="ARBA" id="ARBA00023004"/>
    </source>
</evidence>
<dbReference type="PROSITE" id="PS00678">
    <property type="entry name" value="WD_REPEATS_1"/>
    <property type="match status" value="1"/>
</dbReference>
<evidence type="ECO:0000256" key="3">
    <source>
        <dbReference type="ARBA" id="ARBA00022723"/>
    </source>
</evidence>
<dbReference type="InterPro" id="IPR009056">
    <property type="entry name" value="Cyt_c-like_dom"/>
</dbReference>
<dbReference type="SUPFAM" id="SSF46626">
    <property type="entry name" value="Cytochrome c"/>
    <property type="match status" value="1"/>
</dbReference>
<dbReference type="InterPro" id="IPR011659">
    <property type="entry name" value="WD40"/>
</dbReference>
<dbReference type="GO" id="GO:0009055">
    <property type="term" value="F:electron transfer activity"/>
    <property type="evidence" value="ECO:0007669"/>
    <property type="project" value="InterPro"/>
</dbReference>
<dbReference type="InterPro" id="IPR050505">
    <property type="entry name" value="WDR55/POC1"/>
</dbReference>
<dbReference type="InterPro" id="IPR019775">
    <property type="entry name" value="WD40_repeat_CS"/>
</dbReference>
<protein>
    <submittedName>
        <fullName evidence="11">Translocation protein TolB</fullName>
    </submittedName>
</protein>
<dbReference type="InterPro" id="IPR036909">
    <property type="entry name" value="Cyt_c-like_dom_sf"/>
</dbReference>
<dbReference type="Gene3D" id="2.130.10.10">
    <property type="entry name" value="YVTN repeat-like/Quinoprotein amine dehydrogenase"/>
    <property type="match status" value="3"/>
</dbReference>
<evidence type="ECO:0000256" key="8">
    <source>
        <dbReference type="SAM" id="MobiDB-lite"/>
    </source>
</evidence>
<dbReference type="InParanoid" id="A0A517SMV8"/>
<feature type="domain" description="Cytochrome c" evidence="10">
    <location>
        <begin position="211"/>
        <end position="297"/>
    </location>
</feature>
<dbReference type="Proteomes" id="UP000315700">
    <property type="component" value="Chromosome"/>
</dbReference>
<accession>A0A517SMV8</accession>
<dbReference type="SMART" id="SM00320">
    <property type="entry name" value="WD40"/>
    <property type="match status" value="7"/>
</dbReference>
<name>A0A517SMV8_9PLAN</name>
<keyword evidence="4" id="KW-0677">Repeat</keyword>
<evidence type="ECO:0000256" key="2">
    <source>
        <dbReference type="ARBA" id="ARBA00022617"/>
    </source>
</evidence>
<organism evidence="11 12">
    <name type="scientific">Caulifigura coniformis</name>
    <dbReference type="NCBI Taxonomy" id="2527983"/>
    <lineage>
        <taxon>Bacteria</taxon>
        <taxon>Pseudomonadati</taxon>
        <taxon>Planctomycetota</taxon>
        <taxon>Planctomycetia</taxon>
        <taxon>Planctomycetales</taxon>
        <taxon>Planctomycetaceae</taxon>
        <taxon>Caulifigura</taxon>
    </lineage>
</organism>
<sequence length="624" mass="65753" precursor="true">MRRSPALAFLILLGSLLASATSAVRADEPTLQQLQQQEQEAATRRDQTKGALADVEKQFRLIEQTISRLKIDLERNQSTVTETEAAQKKQQEESTKAEAAKAESEKAAAAAAQALADAQKKADEAKKAADAARQAAEKAVATAAETDKKLGGLKEALAGLQTGLKTSGESLTATQAALAAASSASETAYADWLARAKAIEATLKKSGSWVSFVEEVAPVFQQRCVACHNSRMSKGRLNVETYAALMQGGESGPALIAGDADKSEVHSQVVDGAMPKDAAPLTAEQIAIIGKWIRLGAKLDAGVDPGAPLYKVIPKTAQPAAPDAYKVAPPVTAAAFSPDGTLIATSGYHEVLLWKTQDRSLVRRIGNVAERVFDISFHPDGSRLAIASGTPGSLGEVKVFQVADGALLADLVTVDDVMLGAAFSPDGSRLAACGADRSVSVFDVATWKQQIRLEDHADWVLDINWSPDGGKLVTASRDKTSKVFDSKTGEAVSTFNGHAEVVFAAAFNNDGSQVVSAGRDKQVRAWNPADAKQARAIGGFGGDILALRVLPENRVLTGGADMHVRLHQIADGKPLNDFTGAKDWVYCVDGHAGSKLAVSGSYDGELRLWNLGEGKPAGEWAAKP</sequence>
<proteinExistence type="predicted"/>
<dbReference type="PROSITE" id="PS50294">
    <property type="entry name" value="WD_REPEATS_REGION"/>
    <property type="match status" value="2"/>
</dbReference>
<dbReference type="PROSITE" id="PS50082">
    <property type="entry name" value="WD_REPEATS_2"/>
    <property type="match status" value="3"/>
</dbReference>
<dbReference type="EMBL" id="CP036271">
    <property type="protein sequence ID" value="QDT57436.1"/>
    <property type="molecule type" value="Genomic_DNA"/>
</dbReference>
<evidence type="ECO:0000256" key="4">
    <source>
        <dbReference type="ARBA" id="ARBA00022737"/>
    </source>
</evidence>
<dbReference type="AlphaFoldDB" id="A0A517SMV8"/>
<keyword evidence="12" id="KW-1185">Reference proteome</keyword>
<dbReference type="InterPro" id="IPR036322">
    <property type="entry name" value="WD40_repeat_dom_sf"/>
</dbReference>
<keyword evidence="3 7" id="KW-0479">Metal-binding</keyword>
<dbReference type="PROSITE" id="PS51007">
    <property type="entry name" value="CYTC"/>
    <property type="match status" value="1"/>
</dbReference>
<dbReference type="PANTHER" id="PTHR44019">
    <property type="entry name" value="WD REPEAT-CONTAINING PROTEIN 55"/>
    <property type="match status" value="1"/>
</dbReference>
<feature type="repeat" description="WD" evidence="6">
    <location>
        <begin position="578"/>
        <end position="619"/>
    </location>
</feature>
<keyword evidence="1 6" id="KW-0853">WD repeat</keyword>
<feature type="repeat" description="WD" evidence="6">
    <location>
        <begin position="453"/>
        <end position="494"/>
    </location>
</feature>
<evidence type="ECO:0000256" key="6">
    <source>
        <dbReference type="PROSITE-ProRule" id="PRU00221"/>
    </source>
</evidence>
<evidence type="ECO:0000256" key="9">
    <source>
        <dbReference type="SAM" id="SignalP"/>
    </source>
</evidence>
<feature type="signal peptide" evidence="9">
    <location>
        <begin position="1"/>
        <end position="20"/>
    </location>
</feature>
<dbReference type="Pfam" id="PF00400">
    <property type="entry name" value="WD40"/>
    <property type="match status" value="5"/>
</dbReference>
<feature type="repeat" description="WD" evidence="6">
    <location>
        <begin position="495"/>
        <end position="536"/>
    </location>
</feature>
<dbReference type="Pfam" id="PF07676">
    <property type="entry name" value="PD40"/>
    <property type="match status" value="1"/>
</dbReference>
<dbReference type="RefSeq" id="WP_145034784.1">
    <property type="nucleotide sequence ID" value="NZ_CP036271.1"/>
</dbReference>
<dbReference type="InterPro" id="IPR015943">
    <property type="entry name" value="WD40/YVTN_repeat-like_dom_sf"/>
</dbReference>
<feature type="compositionally biased region" description="Basic and acidic residues" evidence="8">
    <location>
        <begin position="85"/>
        <end position="104"/>
    </location>
</feature>
<keyword evidence="9" id="KW-0732">Signal</keyword>
<feature type="region of interest" description="Disordered" evidence="8">
    <location>
        <begin position="78"/>
        <end position="104"/>
    </location>
</feature>
<keyword evidence="5 7" id="KW-0408">Iron</keyword>
<dbReference type="InterPro" id="IPR001680">
    <property type="entry name" value="WD40_rpt"/>
</dbReference>
<keyword evidence="2 7" id="KW-0349">Heme</keyword>
<dbReference type="InterPro" id="IPR011429">
    <property type="entry name" value="Cyt_c_Planctomycete-type"/>
</dbReference>
<evidence type="ECO:0000313" key="12">
    <source>
        <dbReference type="Proteomes" id="UP000315700"/>
    </source>
</evidence>
<dbReference type="Pfam" id="PF07635">
    <property type="entry name" value="PSCyt1"/>
    <property type="match status" value="1"/>
</dbReference>
<dbReference type="OrthoDB" id="226265at2"/>
<evidence type="ECO:0000259" key="10">
    <source>
        <dbReference type="PROSITE" id="PS51007"/>
    </source>
</evidence>
<dbReference type="GO" id="GO:0046872">
    <property type="term" value="F:metal ion binding"/>
    <property type="evidence" value="ECO:0007669"/>
    <property type="project" value="UniProtKB-KW"/>
</dbReference>
<dbReference type="Gene3D" id="1.10.287.1490">
    <property type="match status" value="1"/>
</dbReference>
<dbReference type="CDD" id="cd00200">
    <property type="entry name" value="WD40"/>
    <property type="match status" value="1"/>
</dbReference>
<dbReference type="PANTHER" id="PTHR44019:SF8">
    <property type="entry name" value="POC1 CENTRIOLAR PROTEIN HOMOLOG"/>
    <property type="match status" value="1"/>
</dbReference>
<gene>
    <name evidence="11" type="ORF">Pan44_55050</name>
</gene>
<dbReference type="KEGG" id="ccos:Pan44_55050"/>
<reference evidence="11 12" key="1">
    <citation type="submission" date="2019-02" db="EMBL/GenBank/DDBJ databases">
        <title>Deep-cultivation of Planctomycetes and their phenomic and genomic characterization uncovers novel biology.</title>
        <authorList>
            <person name="Wiegand S."/>
            <person name="Jogler M."/>
            <person name="Boedeker C."/>
            <person name="Pinto D."/>
            <person name="Vollmers J."/>
            <person name="Rivas-Marin E."/>
            <person name="Kohn T."/>
            <person name="Peeters S.H."/>
            <person name="Heuer A."/>
            <person name="Rast P."/>
            <person name="Oberbeckmann S."/>
            <person name="Bunk B."/>
            <person name="Jeske O."/>
            <person name="Meyerdierks A."/>
            <person name="Storesund J.E."/>
            <person name="Kallscheuer N."/>
            <person name="Luecker S."/>
            <person name="Lage O.M."/>
            <person name="Pohl T."/>
            <person name="Merkel B.J."/>
            <person name="Hornburger P."/>
            <person name="Mueller R.-W."/>
            <person name="Bruemmer F."/>
            <person name="Labrenz M."/>
            <person name="Spormann A.M."/>
            <person name="Op den Camp H."/>
            <person name="Overmann J."/>
            <person name="Amann R."/>
            <person name="Jetten M.S.M."/>
            <person name="Mascher T."/>
            <person name="Medema M.H."/>
            <person name="Devos D.P."/>
            <person name="Kaster A.-K."/>
            <person name="Ovreas L."/>
            <person name="Rohde M."/>
            <person name="Galperin M.Y."/>
            <person name="Jogler C."/>
        </authorList>
    </citation>
    <scope>NUCLEOTIDE SEQUENCE [LARGE SCALE GENOMIC DNA]</scope>
    <source>
        <strain evidence="11 12">Pan44</strain>
    </source>
</reference>
<dbReference type="GO" id="GO:0020037">
    <property type="term" value="F:heme binding"/>
    <property type="evidence" value="ECO:0007669"/>
    <property type="project" value="InterPro"/>
</dbReference>
<dbReference type="SUPFAM" id="SSF50978">
    <property type="entry name" value="WD40 repeat-like"/>
    <property type="match status" value="1"/>
</dbReference>
<evidence type="ECO:0000256" key="7">
    <source>
        <dbReference type="PROSITE-ProRule" id="PRU00433"/>
    </source>
</evidence>